<organism evidence="1 2">
    <name type="scientific">Enterococcus hirae</name>
    <dbReference type="NCBI Taxonomy" id="1354"/>
    <lineage>
        <taxon>Bacteria</taxon>
        <taxon>Bacillati</taxon>
        <taxon>Bacillota</taxon>
        <taxon>Bacilli</taxon>
        <taxon>Lactobacillales</taxon>
        <taxon>Enterococcaceae</taxon>
        <taxon>Enterococcus</taxon>
    </lineage>
</organism>
<dbReference type="AlphaFoldDB" id="A0A7Z9DJ00"/>
<evidence type="ECO:0000313" key="1">
    <source>
        <dbReference type="EMBL" id="VTQ61196.1"/>
    </source>
</evidence>
<gene>
    <name evidence="1" type="ORF">NCTC12204_00759</name>
</gene>
<dbReference type="RefSeq" id="WP_010738255.1">
    <property type="nucleotide sequence ID" value="NZ_CABEEP010000001.1"/>
</dbReference>
<evidence type="ECO:0000313" key="2">
    <source>
        <dbReference type="Proteomes" id="UP000352698"/>
    </source>
</evidence>
<protein>
    <submittedName>
        <fullName evidence="1">Prophage pi3 protein 52</fullName>
    </submittedName>
</protein>
<comment type="caution">
    <text evidence="1">The sequence shown here is derived from an EMBL/GenBank/DDBJ whole genome shotgun (WGS) entry which is preliminary data.</text>
</comment>
<accession>A0A7Z9DJ00</accession>
<dbReference type="EMBL" id="CABEEP010000001">
    <property type="protein sequence ID" value="VTQ61196.1"/>
    <property type="molecule type" value="Genomic_DNA"/>
</dbReference>
<name>A0A7Z9DJ00_ENTHR</name>
<dbReference type="Proteomes" id="UP000352698">
    <property type="component" value="Unassembled WGS sequence"/>
</dbReference>
<sequence length="94" mass="10346">MFTRITFSNGETLDISTNTVIHAWKSDNRTDNKDNMYYATMIFEGSNLDGSSICTSDPIAGLKGLFGHSDWFSIVDTPNKVFKTSAIVSLESIG</sequence>
<reference evidence="1 2" key="1">
    <citation type="submission" date="2019-05" db="EMBL/GenBank/DDBJ databases">
        <authorList>
            <consortium name="Pathogen Informatics"/>
        </authorList>
    </citation>
    <scope>NUCLEOTIDE SEQUENCE [LARGE SCALE GENOMIC DNA]</scope>
    <source>
        <strain evidence="1 2">NCTC12204</strain>
    </source>
</reference>
<proteinExistence type="predicted"/>